<sequence length="74" mass="8547">MSGYRVVLPNELEDAYQIIADHLSISMEQVLTSALQIYIEKLTLEKHSGIVDDQPIRTYMDRAENMYGRNCEIL</sequence>
<organism evidence="1 2">
    <name type="scientific">Hydrogenoanaerobacterium saccharovorans</name>
    <dbReference type="NCBI Taxonomy" id="474960"/>
    <lineage>
        <taxon>Bacteria</taxon>
        <taxon>Bacillati</taxon>
        <taxon>Bacillota</taxon>
        <taxon>Clostridia</taxon>
        <taxon>Eubacteriales</taxon>
        <taxon>Oscillospiraceae</taxon>
        <taxon>Hydrogenoanaerobacterium</taxon>
    </lineage>
</organism>
<reference evidence="1 2" key="1">
    <citation type="submission" date="2016-10" db="EMBL/GenBank/DDBJ databases">
        <authorList>
            <person name="de Groot N.N."/>
        </authorList>
    </citation>
    <scope>NUCLEOTIDE SEQUENCE [LARGE SCALE GENOMIC DNA]</scope>
    <source>
        <strain evidence="1 2">CGMCC 1.5070</strain>
    </source>
</reference>
<keyword evidence="2" id="KW-1185">Reference proteome</keyword>
<gene>
    <name evidence="1" type="ORF">SAMN05216180_1619</name>
</gene>
<dbReference type="AlphaFoldDB" id="A0A1H8AZA8"/>
<dbReference type="STRING" id="474960.SAMN05216180_1619"/>
<accession>A0A1H8AZA8</accession>
<proteinExistence type="predicted"/>
<evidence type="ECO:0000313" key="2">
    <source>
        <dbReference type="Proteomes" id="UP000199158"/>
    </source>
</evidence>
<name>A0A1H8AZA8_9FIRM</name>
<protein>
    <submittedName>
        <fullName evidence="1">Uncharacterized protein</fullName>
    </submittedName>
</protein>
<dbReference type="RefSeq" id="WP_092753403.1">
    <property type="nucleotide sequence ID" value="NZ_FOCG01000001.1"/>
</dbReference>
<dbReference type="EMBL" id="FOCG01000001">
    <property type="protein sequence ID" value="SEM75833.1"/>
    <property type="molecule type" value="Genomic_DNA"/>
</dbReference>
<evidence type="ECO:0000313" key="1">
    <source>
        <dbReference type="EMBL" id="SEM75833.1"/>
    </source>
</evidence>
<dbReference type="Proteomes" id="UP000199158">
    <property type="component" value="Unassembled WGS sequence"/>
</dbReference>